<sequence length="423" mass="47427">MKILFLTDNFPPEVNAPASRTFEHCREWIKSGHHVTVITCAPNFPKGEVYEGYKNRLWQTEIMDGIKVIRVWTYIAANEGFAKRILDYVSFMLSAILASPFAGRPDLVIGTSPQFFTACAAYVVSRLKRVPFVFELRDIWPESVKAVGAMGDSAVIRFFEKIEMFLYRKAAGIVSVTESFKRTLIERGIDGEKISVVTNGVDSSRFQPMPKDAELVQRYGLEGKFVSGYIGTHGMAHALETILEAAERVRRFENGDQYHFILLGHGARKEALIEKAKQMQLENVIFIDSVPKEEVPRYWSLLDVSIIHLKKTPLFTTVIPSKLFECMGMGIPTLHGVAGESAEIVEREGAGIVFEPENADELIENLVKLKEDGDCYRQLQENCLAGAKNYDRTHLAGAMLDILNDIVDGGRKVPEVMGNQEGK</sequence>
<protein>
    <recommendedName>
        <fullName evidence="1">Glycosyltransferase subfamily 4-like N-terminal domain-containing protein</fullName>
    </recommendedName>
</protein>
<dbReference type="RefSeq" id="WP_148896140.1">
    <property type="nucleotide sequence ID" value="NZ_VNIB01000007.1"/>
</dbReference>
<keyword evidence="3" id="KW-1185">Reference proteome</keyword>
<dbReference type="CDD" id="cd03794">
    <property type="entry name" value="GT4_WbuB-like"/>
    <property type="match status" value="1"/>
</dbReference>
<dbReference type="Gene3D" id="3.40.50.2000">
    <property type="entry name" value="Glycogen Phosphorylase B"/>
    <property type="match status" value="2"/>
</dbReference>
<feature type="domain" description="Glycosyltransferase subfamily 4-like N-terminal" evidence="1">
    <location>
        <begin position="19"/>
        <end position="200"/>
    </location>
</feature>
<dbReference type="Pfam" id="PF13579">
    <property type="entry name" value="Glyco_trans_4_4"/>
    <property type="match status" value="1"/>
</dbReference>
<dbReference type="Pfam" id="PF13692">
    <property type="entry name" value="Glyco_trans_1_4"/>
    <property type="match status" value="1"/>
</dbReference>
<dbReference type="PANTHER" id="PTHR45947">
    <property type="entry name" value="SULFOQUINOVOSYL TRANSFERASE SQD2"/>
    <property type="match status" value="1"/>
</dbReference>
<evidence type="ECO:0000313" key="2">
    <source>
        <dbReference type="EMBL" id="TYO98349.1"/>
    </source>
</evidence>
<accession>A0A5D3WHM5</accession>
<evidence type="ECO:0000313" key="3">
    <source>
        <dbReference type="Proteomes" id="UP000324159"/>
    </source>
</evidence>
<proteinExistence type="predicted"/>
<dbReference type="AlphaFoldDB" id="A0A5D3WHM5"/>
<name>A0A5D3WHM5_9BACT</name>
<reference evidence="2 3" key="1">
    <citation type="submission" date="2019-07" db="EMBL/GenBank/DDBJ databases">
        <title>Genomic Encyclopedia of Type Strains, Phase IV (KMG-IV): sequencing the most valuable type-strain genomes for metagenomic binning, comparative biology and taxonomic classification.</title>
        <authorList>
            <person name="Goeker M."/>
        </authorList>
    </citation>
    <scope>NUCLEOTIDE SEQUENCE [LARGE SCALE GENOMIC DNA]</scope>
    <source>
        <strain evidence="2 3">SS015</strain>
    </source>
</reference>
<evidence type="ECO:0000259" key="1">
    <source>
        <dbReference type="Pfam" id="PF13579"/>
    </source>
</evidence>
<dbReference type="InterPro" id="IPR028098">
    <property type="entry name" value="Glyco_trans_4-like_N"/>
</dbReference>
<gene>
    <name evidence="2" type="ORF">EDC39_107150</name>
</gene>
<comment type="caution">
    <text evidence="2">The sequence shown here is derived from an EMBL/GenBank/DDBJ whole genome shotgun (WGS) entry which is preliminary data.</text>
</comment>
<dbReference type="OrthoDB" id="7366221at2"/>
<dbReference type="GO" id="GO:0016758">
    <property type="term" value="F:hexosyltransferase activity"/>
    <property type="evidence" value="ECO:0007669"/>
    <property type="project" value="TreeGrafter"/>
</dbReference>
<dbReference type="EMBL" id="VNIB01000007">
    <property type="protein sequence ID" value="TYO98349.1"/>
    <property type="molecule type" value="Genomic_DNA"/>
</dbReference>
<dbReference type="SUPFAM" id="SSF53756">
    <property type="entry name" value="UDP-Glycosyltransferase/glycogen phosphorylase"/>
    <property type="match status" value="1"/>
</dbReference>
<dbReference type="PANTHER" id="PTHR45947:SF3">
    <property type="entry name" value="SULFOQUINOVOSYL TRANSFERASE SQD2"/>
    <property type="match status" value="1"/>
</dbReference>
<dbReference type="InterPro" id="IPR050194">
    <property type="entry name" value="Glycosyltransferase_grp1"/>
</dbReference>
<dbReference type="Proteomes" id="UP000324159">
    <property type="component" value="Unassembled WGS sequence"/>
</dbReference>
<organism evidence="2 3">
    <name type="scientific">Geothermobacter ehrlichii</name>
    <dbReference type="NCBI Taxonomy" id="213224"/>
    <lineage>
        <taxon>Bacteria</taxon>
        <taxon>Pseudomonadati</taxon>
        <taxon>Thermodesulfobacteriota</taxon>
        <taxon>Desulfuromonadia</taxon>
        <taxon>Desulfuromonadales</taxon>
        <taxon>Geothermobacteraceae</taxon>
        <taxon>Geothermobacter</taxon>
    </lineage>
</organism>